<accession>A0ABV6RUL5</accession>
<keyword evidence="3" id="KW-1185">Reference proteome</keyword>
<keyword evidence="1" id="KW-0732">Signal</keyword>
<protein>
    <submittedName>
        <fullName evidence="2">Uncharacterized protein</fullName>
    </submittedName>
</protein>
<evidence type="ECO:0000256" key="1">
    <source>
        <dbReference type="SAM" id="SignalP"/>
    </source>
</evidence>
<sequence>MRHLHTLSLLAAAVASLPAFAAAPVSITAVDNVRIGDVGRGLRVHAG</sequence>
<dbReference type="RefSeq" id="WP_386670582.1">
    <property type="nucleotide sequence ID" value="NZ_JBHLTG010000004.1"/>
</dbReference>
<organism evidence="2 3">
    <name type="scientific">Lysobacter korlensis</name>
    <dbReference type="NCBI Taxonomy" id="553636"/>
    <lineage>
        <taxon>Bacteria</taxon>
        <taxon>Pseudomonadati</taxon>
        <taxon>Pseudomonadota</taxon>
        <taxon>Gammaproteobacteria</taxon>
        <taxon>Lysobacterales</taxon>
        <taxon>Lysobacteraceae</taxon>
        <taxon>Lysobacter</taxon>
    </lineage>
</organism>
<proteinExistence type="predicted"/>
<name>A0ABV6RUL5_9GAMM</name>
<reference evidence="2 3" key="1">
    <citation type="submission" date="2024-09" db="EMBL/GenBank/DDBJ databases">
        <authorList>
            <person name="Sun Q."/>
            <person name="Mori K."/>
        </authorList>
    </citation>
    <scope>NUCLEOTIDE SEQUENCE [LARGE SCALE GENOMIC DNA]</scope>
    <source>
        <strain evidence="2 3">KCTC 23076</strain>
    </source>
</reference>
<gene>
    <name evidence="2" type="ORF">ACFFGH_17460</name>
</gene>
<dbReference type="Proteomes" id="UP001589896">
    <property type="component" value="Unassembled WGS sequence"/>
</dbReference>
<comment type="caution">
    <text evidence="2">The sequence shown here is derived from an EMBL/GenBank/DDBJ whole genome shotgun (WGS) entry which is preliminary data.</text>
</comment>
<feature type="signal peptide" evidence="1">
    <location>
        <begin position="1"/>
        <end position="21"/>
    </location>
</feature>
<dbReference type="EMBL" id="JBHLTG010000004">
    <property type="protein sequence ID" value="MFC0679628.1"/>
    <property type="molecule type" value="Genomic_DNA"/>
</dbReference>
<evidence type="ECO:0000313" key="3">
    <source>
        <dbReference type="Proteomes" id="UP001589896"/>
    </source>
</evidence>
<evidence type="ECO:0000313" key="2">
    <source>
        <dbReference type="EMBL" id="MFC0679628.1"/>
    </source>
</evidence>
<feature type="chain" id="PRO_5046594635" evidence="1">
    <location>
        <begin position="22"/>
        <end position="47"/>
    </location>
</feature>